<gene>
    <name evidence="1" type="primary">gtf2_3</name>
    <name evidence="1" type="ORF">D8872_06455</name>
</gene>
<name>A0A3R9ILL3_STRCR</name>
<sequence length="94" mass="10713">MICLFDRYDQASFDLLRSLKATGLDCPVVVVQDDGYLSPDVESPYSYFTGDLDTPEGRPIYFNLVPKPHLWEIRSSNVNGEILDMIQIVLFIIL</sequence>
<keyword evidence="1" id="KW-0808">Transferase</keyword>
<dbReference type="EMBL" id="RJNA01000008">
    <property type="protein sequence ID" value="RSI43374.1"/>
    <property type="molecule type" value="Genomic_DNA"/>
</dbReference>
<reference evidence="1 2" key="1">
    <citation type="submission" date="2018-11" db="EMBL/GenBank/DDBJ databases">
        <title>Species Designations Belie Phenotypic and Genotypic Heterogeneity in Oral Streptococci.</title>
        <authorList>
            <person name="Velsko I."/>
        </authorList>
    </citation>
    <scope>NUCLEOTIDE SEQUENCE [LARGE SCALE GENOMIC DNA]</scope>
    <source>
        <strain evidence="1 2">BCC51</strain>
    </source>
</reference>
<accession>A0A3R9ILL3</accession>
<dbReference type="RefSeq" id="WP_260471683.1">
    <property type="nucleotide sequence ID" value="NZ_RJNA01000008.1"/>
</dbReference>
<proteinExistence type="predicted"/>
<evidence type="ECO:0000313" key="1">
    <source>
        <dbReference type="EMBL" id="RSI43374.1"/>
    </source>
</evidence>
<protein>
    <submittedName>
        <fullName evidence="1">Glycosyltransferase-stabilizing protein Gtf2</fullName>
    </submittedName>
</protein>
<dbReference type="Proteomes" id="UP000282617">
    <property type="component" value="Unassembled WGS sequence"/>
</dbReference>
<dbReference type="AlphaFoldDB" id="A0A3R9ILL3"/>
<organism evidence="1 2">
    <name type="scientific">Streptococcus cristatus</name>
    <dbReference type="NCBI Taxonomy" id="45634"/>
    <lineage>
        <taxon>Bacteria</taxon>
        <taxon>Bacillati</taxon>
        <taxon>Bacillota</taxon>
        <taxon>Bacilli</taxon>
        <taxon>Lactobacillales</taxon>
        <taxon>Streptococcaceae</taxon>
        <taxon>Streptococcus</taxon>
    </lineage>
</organism>
<comment type="caution">
    <text evidence="1">The sequence shown here is derived from an EMBL/GenBank/DDBJ whole genome shotgun (WGS) entry which is preliminary data.</text>
</comment>
<evidence type="ECO:0000313" key="2">
    <source>
        <dbReference type="Proteomes" id="UP000282617"/>
    </source>
</evidence>
<dbReference type="GO" id="GO:0016740">
    <property type="term" value="F:transferase activity"/>
    <property type="evidence" value="ECO:0007669"/>
    <property type="project" value="UniProtKB-KW"/>
</dbReference>